<organism evidence="1 2">
    <name type="scientific">Candidatus Nanosynbacter featherlites</name>
    <dbReference type="NCBI Taxonomy" id="2572088"/>
    <lineage>
        <taxon>Bacteria</taxon>
        <taxon>Candidatus Saccharimonadota</taxon>
        <taxon>Candidatus Saccharimonadia</taxon>
        <taxon>Candidatus Nanosynbacterales</taxon>
        <taxon>Candidatus Nanosynbacteraceae</taxon>
        <taxon>Candidatus Nanosynbacter</taxon>
    </lineage>
</organism>
<keyword evidence="2" id="KW-1185">Reference proteome</keyword>
<accession>A0A4P9A2Q0</accession>
<dbReference type="Proteomes" id="UP000310639">
    <property type="component" value="Chromosome"/>
</dbReference>
<gene>
    <name evidence="1" type="ORF">FBF37_01040</name>
</gene>
<evidence type="ECO:0000313" key="1">
    <source>
        <dbReference type="EMBL" id="QCT42058.1"/>
    </source>
</evidence>
<dbReference type="KEGG" id="nft:FBF37_01040"/>
<name>A0A4P9A2Q0_9BACT</name>
<reference evidence="1 2" key="1">
    <citation type="submission" date="2019-04" db="EMBL/GenBank/DDBJ databases">
        <title>Saccharibacteria TM7 genomes.</title>
        <authorList>
            <person name="Bor B."/>
            <person name="He X."/>
            <person name="Chen T."/>
            <person name="Dewhirst F.E."/>
        </authorList>
    </citation>
    <scope>NUCLEOTIDE SEQUENCE [LARGE SCALE GENOMIC DNA]</scope>
    <source>
        <strain evidence="1 2">BB001</strain>
    </source>
</reference>
<sequence length="71" mass="8275">MKVLDFQKVQEIDSHIQDLLSELSTLYRERNEIFSGADKETKANKNRRIAKQPTTTLENLDFSTFDLSLKD</sequence>
<dbReference type="EMBL" id="CP040004">
    <property type="protein sequence ID" value="QCT42058.1"/>
    <property type="molecule type" value="Genomic_DNA"/>
</dbReference>
<proteinExistence type="predicted"/>
<protein>
    <submittedName>
        <fullName evidence="1">Uncharacterized protein</fullName>
    </submittedName>
</protein>
<evidence type="ECO:0000313" key="2">
    <source>
        <dbReference type="Proteomes" id="UP000310639"/>
    </source>
</evidence>
<dbReference type="RefSeq" id="WP_138078640.1">
    <property type="nucleotide sequence ID" value="NZ_CP040004.1"/>
</dbReference>
<dbReference type="AlphaFoldDB" id="A0A4P9A2Q0"/>